<dbReference type="EMBL" id="JBDXMX010000003">
    <property type="protein sequence ID" value="MEO9247773.1"/>
    <property type="molecule type" value="Genomic_DNA"/>
</dbReference>
<protein>
    <recommendedName>
        <fullName evidence="4">Secreted protein</fullName>
    </recommendedName>
</protein>
<dbReference type="RefSeq" id="WP_347920429.1">
    <property type="nucleotide sequence ID" value="NZ_JBDXMX010000003.1"/>
</dbReference>
<comment type="caution">
    <text evidence="2">The sequence shown here is derived from an EMBL/GenBank/DDBJ whole genome shotgun (WGS) entry which is preliminary data.</text>
</comment>
<organism evidence="2 3">
    <name type="scientific">Citricoccus nitrophenolicus</name>
    <dbReference type="NCBI Taxonomy" id="863575"/>
    <lineage>
        <taxon>Bacteria</taxon>
        <taxon>Bacillati</taxon>
        <taxon>Actinomycetota</taxon>
        <taxon>Actinomycetes</taxon>
        <taxon>Micrococcales</taxon>
        <taxon>Micrococcaceae</taxon>
        <taxon>Citricoccus</taxon>
    </lineage>
</organism>
<name>A0ABV0IHW9_9MICC</name>
<evidence type="ECO:0008006" key="4">
    <source>
        <dbReference type="Google" id="ProtNLM"/>
    </source>
</evidence>
<dbReference type="Proteomes" id="UP001484097">
    <property type="component" value="Unassembled WGS sequence"/>
</dbReference>
<keyword evidence="3" id="KW-1185">Reference proteome</keyword>
<accession>A0ABV0IHW9</accession>
<evidence type="ECO:0000313" key="2">
    <source>
        <dbReference type="EMBL" id="MEO9247773.1"/>
    </source>
</evidence>
<sequence length="194" mass="21147">MSPDHSTKGVSRRTWRAAVVLFLVVFLGGLGLTSASALWSQQGTVQATVTTGSWNDVPQKGWRHPLNVYARLNGVDRHGNVGVRISWSPANPSPNDAKTRYTIDVRPLDGGSVHTRMPVDVGTARSKDLQVGMNSRYERNFKVTITPTLDGVSGEVTERALTVRSWSSYNSRSLSAKTSEGTGSADLEYSVEIR</sequence>
<feature type="region of interest" description="Disordered" evidence="1">
    <location>
        <begin position="172"/>
        <end position="194"/>
    </location>
</feature>
<reference evidence="2 3" key="1">
    <citation type="submission" date="2024-05" db="EMBL/GenBank/DDBJ databases">
        <authorList>
            <person name="Yi C."/>
        </authorList>
    </citation>
    <scope>NUCLEOTIDE SEQUENCE [LARGE SCALE GENOMIC DNA]</scope>
    <source>
        <strain evidence="2 3">XS13</strain>
    </source>
</reference>
<evidence type="ECO:0000256" key="1">
    <source>
        <dbReference type="SAM" id="MobiDB-lite"/>
    </source>
</evidence>
<gene>
    <name evidence="2" type="ORF">ABDK96_08785</name>
</gene>
<evidence type="ECO:0000313" key="3">
    <source>
        <dbReference type="Proteomes" id="UP001484097"/>
    </source>
</evidence>
<proteinExistence type="predicted"/>